<organism evidence="1 3">
    <name type="scientific">Durusdinium trenchii</name>
    <dbReference type="NCBI Taxonomy" id="1381693"/>
    <lineage>
        <taxon>Eukaryota</taxon>
        <taxon>Sar</taxon>
        <taxon>Alveolata</taxon>
        <taxon>Dinophyceae</taxon>
        <taxon>Suessiales</taxon>
        <taxon>Symbiodiniaceae</taxon>
        <taxon>Durusdinium</taxon>
    </lineage>
</organism>
<dbReference type="EMBL" id="CAXAMN010006247">
    <property type="protein sequence ID" value="CAK9017013.1"/>
    <property type="molecule type" value="Genomic_DNA"/>
</dbReference>
<keyword evidence="3" id="KW-1185">Reference proteome</keyword>
<dbReference type="EMBL" id="CAXAMN010006269">
    <property type="protein sequence ID" value="CAK9017082.1"/>
    <property type="molecule type" value="Genomic_DNA"/>
</dbReference>
<comment type="caution">
    <text evidence="1">The sequence shown here is derived from an EMBL/GenBank/DDBJ whole genome shotgun (WGS) entry which is preliminary data.</text>
</comment>
<sequence length="182" mass="19982">MSVLTGVDATREAAEARRVGAKLPDPTGAKAVVRSASDIKNLCNKKAKERALNVWQTRRIETVLLKWDLVPGDLGIVEEEERDRSVIGLTASNKCLVLANMVDNAMREMGGAVSEDAAIQSLLTKGTYMQGWHPGCHVTYSVHGTYHVKCHSDSQNMSSCYHVMLFFGLQLSCYHVHASMSC</sequence>
<name>A0ABP0JS92_9DINO</name>
<protein>
    <submittedName>
        <fullName evidence="1">Uncharacterized protein</fullName>
    </submittedName>
</protein>
<proteinExistence type="predicted"/>
<dbReference type="Proteomes" id="UP001642484">
    <property type="component" value="Unassembled WGS sequence"/>
</dbReference>
<reference evidence="1 3" key="1">
    <citation type="submission" date="2024-02" db="EMBL/GenBank/DDBJ databases">
        <authorList>
            <person name="Chen Y."/>
            <person name="Shah S."/>
            <person name="Dougan E. K."/>
            <person name="Thang M."/>
            <person name="Chan C."/>
        </authorList>
    </citation>
    <scope>NUCLEOTIDE SEQUENCE [LARGE SCALE GENOMIC DNA]</scope>
</reference>
<gene>
    <name evidence="1" type="ORF">CCMP2556_LOCUS12724</name>
    <name evidence="2" type="ORF">CCMP2556_LOCUS12748</name>
</gene>
<evidence type="ECO:0000313" key="3">
    <source>
        <dbReference type="Proteomes" id="UP001642484"/>
    </source>
</evidence>
<evidence type="ECO:0000313" key="2">
    <source>
        <dbReference type="EMBL" id="CAK9017082.1"/>
    </source>
</evidence>
<accession>A0ABP0JS92</accession>
<evidence type="ECO:0000313" key="1">
    <source>
        <dbReference type="EMBL" id="CAK9017013.1"/>
    </source>
</evidence>